<keyword evidence="5" id="KW-0472">Membrane</keyword>
<dbReference type="PANTHER" id="PTHR11266">
    <property type="entry name" value="PEROXISOMAL MEMBRANE PROTEIN 2, PXMP2 MPV17"/>
    <property type="match status" value="1"/>
</dbReference>
<dbReference type="GO" id="GO:0016020">
    <property type="term" value="C:membrane"/>
    <property type="evidence" value="ECO:0007669"/>
    <property type="project" value="UniProtKB-SubCell"/>
</dbReference>
<dbReference type="EMBL" id="CCYA01000254">
    <property type="protein sequence ID" value="CEH17223.1"/>
    <property type="molecule type" value="Genomic_DNA"/>
</dbReference>
<evidence type="ECO:0000256" key="5">
    <source>
        <dbReference type="ARBA" id="ARBA00023136"/>
    </source>
</evidence>
<organism evidence="8 9">
    <name type="scientific">Ceraceosorus bombacis</name>
    <dbReference type="NCBI Taxonomy" id="401625"/>
    <lineage>
        <taxon>Eukaryota</taxon>
        <taxon>Fungi</taxon>
        <taxon>Dikarya</taxon>
        <taxon>Basidiomycota</taxon>
        <taxon>Ustilaginomycotina</taxon>
        <taxon>Exobasidiomycetes</taxon>
        <taxon>Ceraceosorales</taxon>
        <taxon>Ceraceosoraceae</taxon>
        <taxon>Ceraceosorus</taxon>
    </lineage>
</organism>
<dbReference type="OrthoDB" id="10267969at2759"/>
<dbReference type="AlphaFoldDB" id="A0A0P1BLY0"/>
<evidence type="ECO:0000313" key="9">
    <source>
        <dbReference type="Proteomes" id="UP000054845"/>
    </source>
</evidence>
<name>A0A0P1BLY0_9BASI</name>
<comment type="subcellular location">
    <subcellularLocation>
        <location evidence="1">Membrane</location>
        <topology evidence="1">Multi-pass membrane protein</topology>
    </subcellularLocation>
</comment>
<sequence length="195" mass="20185">MSRFAAFYSRSFAQRPWLTLAVTNGGLSVVADALAQTFELSQAQKSGNTTSSSGSGFDLARSARFLAFGSAMAPLLAEWNKFIELKFPLRTGGPGSSAGHAKTGSGLPLNSHEMGKLGSPKGKGSSGAAARYSTAAAANMGKVSFLALGKRVIVDQGTFAPFGLALFVGFMGLMEGRDMAGIGEKFSSRIGKFGP</sequence>
<evidence type="ECO:0000256" key="7">
    <source>
        <dbReference type="SAM" id="MobiDB-lite"/>
    </source>
</evidence>
<feature type="region of interest" description="Disordered" evidence="7">
    <location>
        <begin position="94"/>
        <end position="123"/>
    </location>
</feature>
<evidence type="ECO:0000256" key="1">
    <source>
        <dbReference type="ARBA" id="ARBA00004141"/>
    </source>
</evidence>
<comment type="similarity">
    <text evidence="2 6">Belongs to the peroxisomal membrane protein PXMP2/4 family.</text>
</comment>
<dbReference type="STRING" id="401625.A0A0P1BLY0"/>
<accession>A0A0P1BLY0</accession>
<evidence type="ECO:0000256" key="6">
    <source>
        <dbReference type="RuleBase" id="RU363053"/>
    </source>
</evidence>
<evidence type="ECO:0000256" key="3">
    <source>
        <dbReference type="ARBA" id="ARBA00022692"/>
    </source>
</evidence>
<keyword evidence="9" id="KW-1185">Reference proteome</keyword>
<dbReference type="InterPro" id="IPR007248">
    <property type="entry name" value="Mpv17_PMP22"/>
</dbReference>
<dbReference type="PANTHER" id="PTHR11266:SF50">
    <property type="entry name" value="VACUOLAR MEMBRANE PROTEIN YOR292C"/>
    <property type="match status" value="1"/>
</dbReference>
<proteinExistence type="inferred from homology"/>
<evidence type="ECO:0000256" key="2">
    <source>
        <dbReference type="ARBA" id="ARBA00006824"/>
    </source>
</evidence>
<evidence type="ECO:0000313" key="8">
    <source>
        <dbReference type="EMBL" id="CEH17223.1"/>
    </source>
</evidence>
<keyword evidence="4" id="KW-1133">Transmembrane helix</keyword>
<dbReference type="Proteomes" id="UP000054845">
    <property type="component" value="Unassembled WGS sequence"/>
</dbReference>
<evidence type="ECO:0000256" key="4">
    <source>
        <dbReference type="ARBA" id="ARBA00022989"/>
    </source>
</evidence>
<keyword evidence="3" id="KW-0812">Transmembrane</keyword>
<dbReference type="GO" id="GO:0005739">
    <property type="term" value="C:mitochondrion"/>
    <property type="evidence" value="ECO:0007669"/>
    <property type="project" value="TreeGrafter"/>
</dbReference>
<protein>
    <submittedName>
        <fullName evidence="8">Peroxisomal membrane protein MPV17 and related proteins</fullName>
    </submittedName>
</protein>
<reference evidence="8 9" key="1">
    <citation type="submission" date="2014-09" db="EMBL/GenBank/DDBJ databases">
        <authorList>
            <person name="Magalhaes I.L.F."/>
            <person name="Oliveira U."/>
            <person name="Santos F.R."/>
            <person name="Vidigal T.H.D.A."/>
            <person name="Brescovit A.D."/>
            <person name="Santos A.J."/>
        </authorList>
    </citation>
    <scope>NUCLEOTIDE SEQUENCE [LARGE SCALE GENOMIC DNA]</scope>
</reference>